<dbReference type="STRING" id="1080227.A8L45_03160"/>
<dbReference type="PANTHER" id="PTHR47017:SF1">
    <property type="entry name" value="ACYL-COA"/>
    <property type="match status" value="1"/>
</dbReference>
<dbReference type="PANTHER" id="PTHR47017">
    <property type="entry name" value="ACYL-COA"/>
    <property type="match status" value="1"/>
</dbReference>
<dbReference type="Gene3D" id="3.40.630.30">
    <property type="match status" value="1"/>
</dbReference>
<evidence type="ECO:0008006" key="3">
    <source>
        <dbReference type="Google" id="ProtNLM"/>
    </source>
</evidence>
<dbReference type="OrthoDB" id="9776898at2"/>
<proteinExistence type="predicted"/>
<dbReference type="InterPro" id="IPR016181">
    <property type="entry name" value="Acyl_CoA_acyltransferase"/>
</dbReference>
<sequence>MEFCCKVHSTIGAFNSEDWDQLDISNNPFCKYSFFAALEDSDVVCNETGWEPKYIAIYQANTLVAAAPCFIKSHPMGEYVFDWSWSDAYERYGLPYYPKLICAVPFTPVTGPRLMVAPQADSSHLIPVLIEQMKELGRHIDGSGVHILFPDDTVSTFIRPEDLHKRKAVQFHWLNRKYQDFDDFLSQLTSRKRKNIKKERKSIVEQGIEIDTKEGHQISTGDWHIFYQFYRQTYLKRSGHEGYLNQTFFELLGKTMPNNLVMITGIKDDNIVAASLFLKSDTTLFGRYWGCHTENNHLHFELCYYQGIEYCIKHKLDVFEAGAQGEHKLIRGFEPIFTFSYHSLFNPQFNQAIADFLNREMKQVENYLKDAKRYLPYKEI</sequence>
<dbReference type="Pfam" id="PF04339">
    <property type="entry name" value="FemAB_like"/>
    <property type="match status" value="1"/>
</dbReference>
<dbReference type="AlphaFoldDB" id="A0A1C3EQZ4"/>
<dbReference type="Proteomes" id="UP000094936">
    <property type="component" value="Unassembled WGS sequence"/>
</dbReference>
<protein>
    <recommendedName>
        <fullName evidence="3">GNAT family N-acetyltransferase</fullName>
    </recommendedName>
</protein>
<dbReference type="InterPro" id="IPR007434">
    <property type="entry name" value="FemAB-like"/>
</dbReference>
<reference evidence="1 2" key="1">
    <citation type="submission" date="2016-05" db="EMBL/GenBank/DDBJ databases">
        <title>Genomic Taxonomy of the Vibrionaceae.</title>
        <authorList>
            <person name="Gomez-Gil B."/>
            <person name="Enciso-Ibarra J."/>
        </authorList>
    </citation>
    <scope>NUCLEOTIDE SEQUENCE [LARGE SCALE GENOMIC DNA]</scope>
    <source>
        <strain evidence="1 2">CAIM 1920</strain>
    </source>
</reference>
<comment type="caution">
    <text evidence="1">The sequence shown here is derived from an EMBL/GenBank/DDBJ whole genome shotgun (WGS) entry which is preliminary data.</text>
</comment>
<organism evidence="1 2">
    <name type="scientific">Veronia pacifica</name>
    <dbReference type="NCBI Taxonomy" id="1080227"/>
    <lineage>
        <taxon>Bacteria</taxon>
        <taxon>Pseudomonadati</taxon>
        <taxon>Pseudomonadota</taxon>
        <taxon>Gammaproteobacteria</taxon>
        <taxon>Vibrionales</taxon>
        <taxon>Vibrionaceae</taxon>
        <taxon>Veronia</taxon>
    </lineage>
</organism>
<dbReference type="SUPFAM" id="SSF55729">
    <property type="entry name" value="Acyl-CoA N-acyltransferases (Nat)"/>
    <property type="match status" value="1"/>
</dbReference>
<evidence type="ECO:0000313" key="1">
    <source>
        <dbReference type="EMBL" id="ODA35632.1"/>
    </source>
</evidence>
<dbReference type="EMBL" id="LYBM01000003">
    <property type="protein sequence ID" value="ODA35632.1"/>
    <property type="molecule type" value="Genomic_DNA"/>
</dbReference>
<accession>A0A1C3EQZ4</accession>
<keyword evidence="2" id="KW-1185">Reference proteome</keyword>
<evidence type="ECO:0000313" key="2">
    <source>
        <dbReference type="Proteomes" id="UP000094936"/>
    </source>
</evidence>
<dbReference type="RefSeq" id="WP_068899140.1">
    <property type="nucleotide sequence ID" value="NZ_JBHUIF010000020.1"/>
</dbReference>
<gene>
    <name evidence="1" type="ORF">A8L45_03160</name>
</gene>
<name>A0A1C3EQZ4_9GAMM</name>